<protein>
    <submittedName>
        <fullName evidence="1">Uncharacterized protein</fullName>
    </submittedName>
</protein>
<dbReference type="OrthoDB" id="1448301at2"/>
<evidence type="ECO:0000313" key="1">
    <source>
        <dbReference type="EMBL" id="RDY61187.1"/>
    </source>
</evidence>
<proteinExistence type="predicted"/>
<evidence type="ECO:0000313" key="2">
    <source>
        <dbReference type="Proteomes" id="UP000261828"/>
    </source>
</evidence>
<keyword evidence="2" id="KW-1185">Reference proteome</keyword>
<comment type="caution">
    <text evidence="1">The sequence shown here is derived from an EMBL/GenBank/DDBJ whole genome shotgun (WGS) entry which is preliminary data.</text>
</comment>
<gene>
    <name evidence="1" type="ORF">DX873_03185</name>
</gene>
<dbReference type="AlphaFoldDB" id="A0A371JTR4"/>
<dbReference type="Proteomes" id="UP000261828">
    <property type="component" value="Unassembled WGS sequence"/>
</dbReference>
<dbReference type="RefSeq" id="WP_116183071.1">
    <property type="nucleotide sequence ID" value="NZ_QTJX01000001.1"/>
</dbReference>
<accession>A0A371JTR4</accession>
<organism evidence="1 2">
    <name type="scientific">Flagellimonas nanhaiensis</name>
    <dbReference type="NCBI Taxonomy" id="2292706"/>
    <lineage>
        <taxon>Bacteria</taxon>
        <taxon>Pseudomonadati</taxon>
        <taxon>Bacteroidota</taxon>
        <taxon>Flavobacteriia</taxon>
        <taxon>Flavobacteriales</taxon>
        <taxon>Flavobacteriaceae</taxon>
        <taxon>Flagellimonas</taxon>
    </lineage>
</organism>
<sequence length="65" mass="8111">MISNYYNFLVYCNKRKTFCKGYQRLKKDRFRGYIDQHSYVKSLRQIHRAALELELDYFDILHMRL</sequence>
<dbReference type="EMBL" id="QTJX01000001">
    <property type="protein sequence ID" value="RDY61187.1"/>
    <property type="molecule type" value="Genomic_DNA"/>
</dbReference>
<reference evidence="1 2" key="1">
    <citation type="submission" date="2018-08" db="EMBL/GenBank/DDBJ databases">
        <title>Muricauda nanhaiensis sp. nov., isolated from seawater of the South China Sea.</title>
        <authorList>
            <person name="Dang Y."/>
        </authorList>
    </citation>
    <scope>NUCLEOTIDE SEQUENCE [LARGE SCALE GENOMIC DNA]</scope>
    <source>
        <strain evidence="1 2">SM1704</strain>
    </source>
</reference>
<name>A0A371JTR4_9FLAO</name>